<evidence type="ECO:0000256" key="1">
    <source>
        <dbReference type="ARBA" id="ARBA00023015"/>
    </source>
</evidence>
<dbReference type="Pfam" id="PF01590">
    <property type="entry name" value="GAF"/>
    <property type="match status" value="1"/>
</dbReference>
<reference evidence="5 6" key="1">
    <citation type="journal article" date="2019" name="Int. J. Syst. Evol. Microbiol.">
        <title>The Global Catalogue of Microorganisms (GCM) 10K type strain sequencing project: providing services to taxonomists for standard genome sequencing and annotation.</title>
        <authorList>
            <consortium name="The Broad Institute Genomics Platform"/>
            <consortium name="The Broad Institute Genome Sequencing Center for Infectious Disease"/>
            <person name="Wu L."/>
            <person name="Ma J."/>
        </authorList>
    </citation>
    <scope>NUCLEOTIDE SEQUENCE [LARGE SCALE GENOMIC DNA]</scope>
    <source>
        <strain evidence="5 6">JCM 10977</strain>
    </source>
</reference>
<evidence type="ECO:0000313" key="6">
    <source>
        <dbReference type="Proteomes" id="UP001500542"/>
    </source>
</evidence>
<sequence>MDPGERARRLSELYDEVLGGVRVPGVPRPAAPRPLVAESWQRSLAASVDPELDGPPLVLPADVLESLREDHPLHAVLPILRATLTTIADEASHIMIVTDAQGLILWREGAADVRRQADRIALTEGAVWSEDAIGTNGMGTALATDQSVQIHSAEHLVRRIHAWTCAAAPVHDPDTGKVIGAIDVSGPLRTVHPAMMALVTAAAQLAEGQLRVRMAAADETLRARNMRHLIALGDSPGALLTPTGRVLAVQPLAWLPDRLDVSAGASRVELGDGREAVVEQLDEGYLLRIPGPVRRRRPLLRLRLLGADQPAAVVGTREIALTLRRAEVLALLLLHPAGLTAEQLMLHLYGDEGNPATVRAEMHRLRNLLGPGVLDTKPYRIVAEVSGDVSDVQLALRLGDLARALELYSGPLLGRSDAPALRVERDELDATLRRAVLGSADAELLWRFAETPTGAEDLEIFEVLDRLLPAGDHRRAAVAARLDRLAG</sequence>
<evidence type="ECO:0000256" key="3">
    <source>
        <dbReference type="ARBA" id="ARBA00023163"/>
    </source>
</evidence>
<name>A0ABN1RLY3_9ACTN</name>
<evidence type="ECO:0000313" key="5">
    <source>
        <dbReference type="EMBL" id="GAA0959770.1"/>
    </source>
</evidence>
<dbReference type="RefSeq" id="WP_343981624.1">
    <property type="nucleotide sequence ID" value="NZ_BAAAHK010000021.1"/>
</dbReference>
<gene>
    <name evidence="5" type="ORF">GCM10009554_73900</name>
</gene>
<accession>A0ABN1RLY3</accession>
<evidence type="ECO:0000256" key="2">
    <source>
        <dbReference type="ARBA" id="ARBA00023125"/>
    </source>
</evidence>
<keyword evidence="2" id="KW-0238">DNA-binding</keyword>
<dbReference type="Gene3D" id="3.30.450.40">
    <property type="match status" value="1"/>
</dbReference>
<dbReference type="InterPro" id="IPR016032">
    <property type="entry name" value="Sig_transdc_resp-reg_C-effctor"/>
</dbReference>
<dbReference type="EMBL" id="BAAAHK010000021">
    <property type="protein sequence ID" value="GAA0959770.1"/>
    <property type="molecule type" value="Genomic_DNA"/>
</dbReference>
<dbReference type="InterPro" id="IPR029016">
    <property type="entry name" value="GAF-like_dom_sf"/>
</dbReference>
<dbReference type="Gene3D" id="1.10.10.10">
    <property type="entry name" value="Winged helix-like DNA-binding domain superfamily/Winged helix DNA-binding domain"/>
    <property type="match status" value="1"/>
</dbReference>
<keyword evidence="6" id="KW-1185">Reference proteome</keyword>
<dbReference type="SMART" id="SM00862">
    <property type="entry name" value="Trans_reg_C"/>
    <property type="match status" value="1"/>
</dbReference>
<organism evidence="5 6">
    <name type="scientific">Kribbella koreensis</name>
    <dbReference type="NCBI Taxonomy" id="57909"/>
    <lineage>
        <taxon>Bacteria</taxon>
        <taxon>Bacillati</taxon>
        <taxon>Actinomycetota</taxon>
        <taxon>Actinomycetes</taxon>
        <taxon>Propionibacteriales</taxon>
        <taxon>Kribbellaceae</taxon>
        <taxon>Kribbella</taxon>
    </lineage>
</organism>
<dbReference type="InterPro" id="IPR036388">
    <property type="entry name" value="WH-like_DNA-bd_sf"/>
</dbReference>
<feature type="domain" description="OmpR/PhoB-type" evidence="4">
    <location>
        <begin position="316"/>
        <end position="381"/>
    </location>
</feature>
<keyword evidence="1" id="KW-0805">Transcription regulation</keyword>
<proteinExistence type="predicted"/>
<keyword evidence="3" id="KW-0804">Transcription</keyword>
<dbReference type="InterPro" id="IPR001867">
    <property type="entry name" value="OmpR/PhoB-type_DNA-bd"/>
</dbReference>
<protein>
    <submittedName>
        <fullName evidence="5">GAF domain-containing protein</fullName>
    </submittedName>
</protein>
<dbReference type="SUPFAM" id="SSF46894">
    <property type="entry name" value="C-terminal effector domain of the bipartite response regulators"/>
    <property type="match status" value="1"/>
</dbReference>
<comment type="caution">
    <text evidence="5">The sequence shown here is derived from an EMBL/GenBank/DDBJ whole genome shotgun (WGS) entry which is preliminary data.</text>
</comment>
<evidence type="ECO:0000259" key="4">
    <source>
        <dbReference type="SMART" id="SM00862"/>
    </source>
</evidence>
<dbReference type="Proteomes" id="UP001500542">
    <property type="component" value="Unassembled WGS sequence"/>
</dbReference>
<dbReference type="InterPro" id="IPR003018">
    <property type="entry name" value="GAF"/>
</dbReference>